<organism evidence="1 2">
    <name type="scientific">Candidatus Uhrbacteria bacterium GW2011_GWF2_46_218</name>
    <dbReference type="NCBI Taxonomy" id="1619001"/>
    <lineage>
        <taxon>Bacteria</taxon>
        <taxon>Candidatus Uhriibacteriota</taxon>
    </lineage>
</organism>
<gene>
    <name evidence="1" type="ORF">UX45_C0007G0001</name>
</gene>
<name>A0A0G1PLK7_9BACT</name>
<dbReference type="PATRIC" id="fig|1619001.3.peg.402"/>
<dbReference type="AlphaFoldDB" id="A0A0G1PLK7"/>
<comment type="caution">
    <text evidence="1">The sequence shown here is derived from an EMBL/GenBank/DDBJ whole genome shotgun (WGS) entry which is preliminary data.</text>
</comment>
<protein>
    <submittedName>
        <fullName evidence="1">Uncharacterized protein</fullName>
    </submittedName>
</protein>
<proteinExistence type="predicted"/>
<dbReference type="EMBL" id="LCMG01000007">
    <property type="protein sequence ID" value="KKU33674.1"/>
    <property type="molecule type" value="Genomic_DNA"/>
</dbReference>
<accession>A0A0G1PLK7</accession>
<evidence type="ECO:0000313" key="2">
    <source>
        <dbReference type="Proteomes" id="UP000034705"/>
    </source>
</evidence>
<sequence length="320" mass="34256">MDRRTRKLRVGVNGVRPVHRAFAHHKKTPLPRNSPMFALLFIAFFFVAPSFAQDTSTDDVLCDEFEADQNAYASCLVHEAVALAREADAKRIEAEERAVLAEAHAEAARRYAETSSTRAVATISPAPAPVLAVVPPAPAAPTPRVVETTITPRGVQNAAILGRQVSPTLAPTQVCVYNLDGGVRTHMGQSVRVSSVRIVAISADGIPVIPNAGVSVMTYPTFADIEGNGNYQMFTAFSPNAEEICLPSQHGQAITLVYLRDTGMNRRTTIDTDGDTAADQLEETPMYGGPNTGSVAVTYPNTSYGIRKVPASGGSRGHRQ</sequence>
<dbReference type="Proteomes" id="UP000034705">
    <property type="component" value="Unassembled WGS sequence"/>
</dbReference>
<reference evidence="1 2" key="1">
    <citation type="journal article" date="2015" name="Nature">
        <title>rRNA introns, odd ribosomes, and small enigmatic genomes across a large radiation of phyla.</title>
        <authorList>
            <person name="Brown C.T."/>
            <person name="Hug L.A."/>
            <person name="Thomas B.C."/>
            <person name="Sharon I."/>
            <person name="Castelle C.J."/>
            <person name="Singh A."/>
            <person name="Wilkins M.J."/>
            <person name="Williams K.H."/>
            <person name="Banfield J.F."/>
        </authorList>
    </citation>
    <scope>NUCLEOTIDE SEQUENCE [LARGE SCALE GENOMIC DNA]</scope>
</reference>
<evidence type="ECO:0000313" key="1">
    <source>
        <dbReference type="EMBL" id="KKU33674.1"/>
    </source>
</evidence>